<evidence type="ECO:0000313" key="1">
    <source>
        <dbReference type="EMBL" id="RSM65003.1"/>
    </source>
</evidence>
<organism evidence="1 2">
    <name type="scientific">Kibdelosporangium aridum</name>
    <dbReference type="NCBI Taxonomy" id="2030"/>
    <lineage>
        <taxon>Bacteria</taxon>
        <taxon>Bacillati</taxon>
        <taxon>Actinomycetota</taxon>
        <taxon>Actinomycetes</taxon>
        <taxon>Pseudonocardiales</taxon>
        <taxon>Pseudonocardiaceae</taxon>
        <taxon>Kibdelosporangium</taxon>
    </lineage>
</organism>
<reference evidence="1 2" key="1">
    <citation type="submission" date="2018-05" db="EMBL/GenBank/DDBJ databases">
        <title>Evolution of GPA BGCs.</title>
        <authorList>
            <person name="Waglechner N."/>
            <person name="Wright G.D."/>
        </authorList>
    </citation>
    <scope>NUCLEOTIDE SEQUENCE [LARGE SCALE GENOMIC DNA]</scope>
    <source>
        <strain evidence="1 2">A82846</strain>
    </source>
</reference>
<dbReference type="EMBL" id="QHKI01000090">
    <property type="protein sequence ID" value="RSM65003.1"/>
    <property type="molecule type" value="Genomic_DNA"/>
</dbReference>
<protein>
    <submittedName>
        <fullName evidence="1">Uncharacterized protein</fullName>
    </submittedName>
</protein>
<comment type="caution">
    <text evidence="1">The sequence shown here is derived from an EMBL/GenBank/DDBJ whole genome shotgun (WGS) entry which is preliminary data.</text>
</comment>
<dbReference type="AlphaFoldDB" id="A0A428YBL2"/>
<sequence length="83" mass="9361">MAPKHLKGLRAEQLRRPTFIGPIRTVMPRDNNMFGEVGIHRPGKKIPVLPIGLELLEIRDLILETQSTSIDVHAVRGIRSYVP</sequence>
<proteinExistence type="predicted"/>
<evidence type="ECO:0000313" key="2">
    <source>
        <dbReference type="Proteomes" id="UP000287547"/>
    </source>
</evidence>
<dbReference type="Proteomes" id="UP000287547">
    <property type="component" value="Unassembled WGS sequence"/>
</dbReference>
<dbReference type="RefSeq" id="WP_037274746.1">
    <property type="nucleotide sequence ID" value="NZ_QHKI01000090.1"/>
</dbReference>
<name>A0A428YBL2_KIBAR</name>
<gene>
    <name evidence="1" type="ORF">DMH04_50035</name>
</gene>
<accession>A0A428YBL2</accession>